<dbReference type="AlphaFoldDB" id="A0A2P2Q3Q6"/>
<proteinExistence type="predicted"/>
<evidence type="ECO:0000313" key="1">
    <source>
        <dbReference type="EMBL" id="MBX61627.1"/>
    </source>
</evidence>
<name>A0A2P2Q3Q6_RHIMU</name>
<protein>
    <submittedName>
        <fullName evidence="1">Uncharacterized protein</fullName>
    </submittedName>
</protein>
<reference evidence="1" key="1">
    <citation type="submission" date="2018-02" db="EMBL/GenBank/DDBJ databases">
        <title>Rhizophora mucronata_Transcriptome.</title>
        <authorList>
            <person name="Meera S.P."/>
            <person name="Sreeshan A."/>
            <person name="Augustine A."/>
        </authorList>
    </citation>
    <scope>NUCLEOTIDE SEQUENCE</scope>
    <source>
        <tissue evidence="1">Leaf</tissue>
    </source>
</reference>
<accession>A0A2P2Q3Q6</accession>
<organism evidence="1">
    <name type="scientific">Rhizophora mucronata</name>
    <name type="common">Asiatic mangrove</name>
    <dbReference type="NCBI Taxonomy" id="61149"/>
    <lineage>
        <taxon>Eukaryota</taxon>
        <taxon>Viridiplantae</taxon>
        <taxon>Streptophyta</taxon>
        <taxon>Embryophyta</taxon>
        <taxon>Tracheophyta</taxon>
        <taxon>Spermatophyta</taxon>
        <taxon>Magnoliopsida</taxon>
        <taxon>eudicotyledons</taxon>
        <taxon>Gunneridae</taxon>
        <taxon>Pentapetalae</taxon>
        <taxon>rosids</taxon>
        <taxon>fabids</taxon>
        <taxon>Malpighiales</taxon>
        <taxon>Rhizophoraceae</taxon>
        <taxon>Rhizophora</taxon>
    </lineage>
</organism>
<sequence>MYCQPIKLCVDFITISFEWDSLLCNHLIFHNGMASISLRLLSSI</sequence>
<dbReference type="EMBL" id="GGEC01081143">
    <property type="protein sequence ID" value="MBX61627.1"/>
    <property type="molecule type" value="Transcribed_RNA"/>
</dbReference>